<reference evidence="2" key="1">
    <citation type="journal article" date="2014" name="Proc. Natl. Acad. Sci. U.S.A.">
        <title>Extensive sampling of basidiomycete genomes demonstrates inadequacy of the white-rot/brown-rot paradigm for wood decay fungi.</title>
        <authorList>
            <person name="Riley R."/>
            <person name="Salamov A.A."/>
            <person name="Brown D.W."/>
            <person name="Nagy L.G."/>
            <person name="Floudas D."/>
            <person name="Held B.W."/>
            <person name="Levasseur A."/>
            <person name="Lombard V."/>
            <person name="Morin E."/>
            <person name="Otillar R."/>
            <person name="Lindquist E.A."/>
            <person name="Sun H."/>
            <person name="LaButti K.M."/>
            <person name="Schmutz J."/>
            <person name="Jabbour D."/>
            <person name="Luo H."/>
            <person name="Baker S.E."/>
            <person name="Pisabarro A.G."/>
            <person name="Walton J.D."/>
            <person name="Blanchette R.A."/>
            <person name="Henrissat B."/>
            <person name="Martin F."/>
            <person name="Cullen D."/>
            <person name="Hibbett D.S."/>
            <person name="Grigoriev I.V."/>
        </authorList>
    </citation>
    <scope>NUCLEOTIDE SEQUENCE [LARGE SCALE GENOMIC DNA]</scope>
    <source>
        <strain evidence="2">CBS 339.88</strain>
    </source>
</reference>
<proteinExistence type="predicted"/>
<name>A0A067T434_GALM3</name>
<dbReference type="Proteomes" id="UP000027222">
    <property type="component" value="Unassembled WGS sequence"/>
</dbReference>
<organism evidence="1 2">
    <name type="scientific">Galerina marginata (strain CBS 339.88)</name>
    <dbReference type="NCBI Taxonomy" id="685588"/>
    <lineage>
        <taxon>Eukaryota</taxon>
        <taxon>Fungi</taxon>
        <taxon>Dikarya</taxon>
        <taxon>Basidiomycota</taxon>
        <taxon>Agaricomycotina</taxon>
        <taxon>Agaricomycetes</taxon>
        <taxon>Agaricomycetidae</taxon>
        <taxon>Agaricales</taxon>
        <taxon>Agaricineae</taxon>
        <taxon>Strophariaceae</taxon>
        <taxon>Galerina</taxon>
    </lineage>
</organism>
<keyword evidence="2" id="KW-1185">Reference proteome</keyword>
<sequence length="166" mass="18534">MRAPHAGGECRQGLSVRDWGTVEFEFPFECQFVVEVGGEVNSAKQEREFDTIFEFKNIPGVFKSAAKARVLPEELSGSMARFLMLFVPTTDVKDFFASLHWANTHSPLIFLHSQPATHPGLLPTAGEIRIRPKILVRNSRSVEERVIVEVKSKMNRTTSTAAAGLF</sequence>
<dbReference type="EMBL" id="KL142375">
    <property type="protein sequence ID" value="KDR77881.1"/>
    <property type="molecule type" value="Genomic_DNA"/>
</dbReference>
<protein>
    <submittedName>
        <fullName evidence="1">Uncharacterized protein</fullName>
    </submittedName>
</protein>
<evidence type="ECO:0000313" key="2">
    <source>
        <dbReference type="Proteomes" id="UP000027222"/>
    </source>
</evidence>
<dbReference type="AlphaFoldDB" id="A0A067T434"/>
<accession>A0A067T434</accession>
<gene>
    <name evidence="1" type="ORF">GALMADRAFT_224331</name>
</gene>
<dbReference type="HOGENOM" id="CLU_1602850_0_0_1"/>
<evidence type="ECO:0000313" key="1">
    <source>
        <dbReference type="EMBL" id="KDR77881.1"/>
    </source>
</evidence>